<dbReference type="InterPro" id="IPR036388">
    <property type="entry name" value="WH-like_DNA-bd_sf"/>
</dbReference>
<dbReference type="Pfam" id="PF22515">
    <property type="entry name" value="DUF6996"/>
    <property type="match status" value="1"/>
</dbReference>
<dbReference type="EMBL" id="LEOY01000006">
    <property type="protein sequence ID" value="RBR30178.1"/>
    <property type="molecule type" value="Genomic_DNA"/>
</dbReference>
<feature type="domain" description="DUF6997" evidence="2">
    <location>
        <begin position="75"/>
        <end position="246"/>
    </location>
</feature>
<evidence type="ECO:0000259" key="1">
    <source>
        <dbReference type="Pfam" id="PF22515"/>
    </source>
</evidence>
<evidence type="ECO:0000313" key="4">
    <source>
        <dbReference type="EMBL" id="RBR30178.1"/>
    </source>
</evidence>
<protein>
    <recommendedName>
        <fullName evidence="6">Translation elongation factor</fullName>
    </recommendedName>
</protein>
<evidence type="ECO:0000313" key="5">
    <source>
        <dbReference type="Proteomes" id="UP000252800"/>
    </source>
</evidence>
<sequence length="418" mass="49174">MGKNDAAREKAFEDLNILDEIEKNGIFEVDAKQLIKYREPRLMCKADTSGQRPEIFQNYHLNILPNTRGSYIIGRFNNFTNLSINDHIPIETIHIPNYIRTFNKFAITSESNALNVAYISGVFDEMVGNNKCKFLPTISGRLGTGEFNFLIDGYKVNVKNSQMEIDASFENDNSVVLIEAKNRIPIDFNIRQLYYPYRYYHSLVRNKKIYPIFMTYSNSIYQFHVYEFKEVMDMKSIRKISQKNFIINKSLTLSNKELMQIYKSVLPDDDLLHIPFPQANSITRIIAILDAFDKDKTNDELSEEMGLATRQGQYYMRALEYLGLVEKYDNNSRLTSFGKTVKAEEDIYQKNILLIKSILKKRIFRDAFIEYMVYEEIDKNKTIRNLMELYKINDTTAERRFNTIKSWIEWIFSFTNNK</sequence>
<dbReference type="Pfam" id="PF23871">
    <property type="entry name" value="DUF7226"/>
    <property type="match status" value="1"/>
</dbReference>
<gene>
    <name evidence="4" type="ORF">EB18_01181</name>
</gene>
<evidence type="ECO:0008006" key="6">
    <source>
        <dbReference type="Google" id="ProtNLM"/>
    </source>
</evidence>
<name>A0A366SIM0_9ENTE</name>
<dbReference type="Proteomes" id="UP000252800">
    <property type="component" value="Unassembled WGS sequence"/>
</dbReference>
<dbReference type="InterPro" id="IPR054266">
    <property type="entry name" value="DUF6997"/>
</dbReference>
<dbReference type="InterPro" id="IPR054265">
    <property type="entry name" value="DUF6996"/>
</dbReference>
<evidence type="ECO:0000259" key="3">
    <source>
        <dbReference type="Pfam" id="PF23871"/>
    </source>
</evidence>
<dbReference type="Pfam" id="PF22518">
    <property type="entry name" value="DUF6997"/>
    <property type="match status" value="1"/>
</dbReference>
<dbReference type="Gene3D" id="1.10.10.10">
    <property type="entry name" value="Winged helix-like DNA-binding domain superfamily/Winged helix DNA-binding domain"/>
    <property type="match status" value="1"/>
</dbReference>
<organism evidence="4 5">
    <name type="scientific">Enterococcus cecorum</name>
    <dbReference type="NCBI Taxonomy" id="44008"/>
    <lineage>
        <taxon>Bacteria</taxon>
        <taxon>Bacillati</taxon>
        <taxon>Bacillota</taxon>
        <taxon>Bacilli</taxon>
        <taxon>Lactobacillales</taxon>
        <taxon>Enterococcaceae</taxon>
        <taxon>Enterococcus</taxon>
    </lineage>
</organism>
<dbReference type="RefSeq" id="WP_113784476.1">
    <property type="nucleotide sequence ID" value="NZ_KZ845741.1"/>
</dbReference>
<evidence type="ECO:0000259" key="2">
    <source>
        <dbReference type="Pfam" id="PF22518"/>
    </source>
</evidence>
<dbReference type="AlphaFoldDB" id="A0A366SIM0"/>
<comment type="caution">
    <text evidence="4">The sequence shown here is derived from an EMBL/GenBank/DDBJ whole genome shotgun (WGS) entry which is preliminary data.</text>
</comment>
<reference evidence="4 5" key="1">
    <citation type="submission" date="2015-06" db="EMBL/GenBank/DDBJ databases">
        <title>The Genome Sequence of Enterococcus cecorum 170AEA1.</title>
        <authorList>
            <consortium name="The Broad Institute Genomics Platform"/>
            <consortium name="The Broad Institute Genome Sequencing Center for Infectious Disease"/>
            <person name="Earl A.M."/>
            <person name="Van Tyne D."/>
            <person name="Lebreton F."/>
            <person name="Saavedra J.T."/>
            <person name="Gilmore M.S."/>
            <person name="Manson McGuire A."/>
            <person name="Clock S."/>
            <person name="Crupain M."/>
            <person name="Rangan U."/>
            <person name="Young S."/>
            <person name="Abouelleil A."/>
            <person name="Cao P."/>
            <person name="Chapman S.B."/>
            <person name="Griggs A."/>
            <person name="Priest M."/>
            <person name="Shea T."/>
            <person name="Wortman J."/>
            <person name="Nusbaum C."/>
            <person name="Birren B."/>
        </authorList>
    </citation>
    <scope>NUCLEOTIDE SEQUENCE [LARGE SCALE GENOMIC DNA]</scope>
    <source>
        <strain evidence="4 5">170AEA1</strain>
    </source>
</reference>
<feature type="domain" description="DUF6996" evidence="1">
    <location>
        <begin position="7"/>
        <end position="73"/>
    </location>
</feature>
<feature type="domain" description="DUF7226" evidence="3">
    <location>
        <begin position="284"/>
        <end position="415"/>
    </location>
</feature>
<dbReference type="InterPro" id="IPR055650">
    <property type="entry name" value="DUF7226"/>
</dbReference>
<proteinExistence type="predicted"/>
<accession>A0A366SIM0</accession>